<evidence type="ECO:0000256" key="4">
    <source>
        <dbReference type="SAM" id="MobiDB-lite"/>
    </source>
</evidence>
<keyword evidence="1" id="KW-0805">Transcription regulation</keyword>
<dbReference type="RefSeq" id="WP_093620999.1">
    <property type="nucleotide sequence ID" value="NZ_BOMT01000077.1"/>
</dbReference>
<organism evidence="6 7">
    <name type="scientific">Actinoplanes philippinensis</name>
    <dbReference type="NCBI Taxonomy" id="35752"/>
    <lineage>
        <taxon>Bacteria</taxon>
        <taxon>Bacillati</taxon>
        <taxon>Actinomycetota</taxon>
        <taxon>Actinomycetes</taxon>
        <taxon>Micromonosporales</taxon>
        <taxon>Micromonosporaceae</taxon>
        <taxon>Actinoplanes</taxon>
    </lineage>
</organism>
<evidence type="ECO:0000313" key="7">
    <source>
        <dbReference type="Proteomes" id="UP000199645"/>
    </source>
</evidence>
<reference evidence="6 7" key="1">
    <citation type="submission" date="2016-10" db="EMBL/GenBank/DDBJ databases">
        <authorList>
            <person name="de Groot N.N."/>
        </authorList>
    </citation>
    <scope>NUCLEOTIDE SEQUENCE [LARGE SCALE GENOMIC DNA]</scope>
    <source>
        <strain evidence="6 7">DSM 43019</strain>
    </source>
</reference>
<protein>
    <submittedName>
        <fullName evidence="6">LacI family transcriptional regulator</fullName>
    </submittedName>
</protein>
<keyword evidence="3" id="KW-0804">Transcription</keyword>
<feature type="compositionally biased region" description="Pro residues" evidence="4">
    <location>
        <begin position="334"/>
        <end position="379"/>
    </location>
</feature>
<feature type="domain" description="HTH lacI-type" evidence="5">
    <location>
        <begin position="8"/>
        <end position="62"/>
    </location>
</feature>
<dbReference type="Pfam" id="PF00356">
    <property type="entry name" value="LacI"/>
    <property type="match status" value="1"/>
</dbReference>
<keyword evidence="2" id="KW-0238">DNA-binding</keyword>
<keyword evidence="7" id="KW-1185">Reference proteome</keyword>
<dbReference type="GO" id="GO:0000976">
    <property type="term" value="F:transcription cis-regulatory region binding"/>
    <property type="evidence" value="ECO:0007669"/>
    <property type="project" value="TreeGrafter"/>
</dbReference>
<evidence type="ECO:0000256" key="2">
    <source>
        <dbReference type="ARBA" id="ARBA00023125"/>
    </source>
</evidence>
<dbReference type="PANTHER" id="PTHR30146:SF153">
    <property type="entry name" value="LACTOSE OPERON REPRESSOR"/>
    <property type="match status" value="1"/>
</dbReference>
<dbReference type="OrthoDB" id="3510266at2"/>
<gene>
    <name evidence="6" type="ORF">SAMN05421541_11912</name>
</gene>
<dbReference type="Gene3D" id="3.40.50.2300">
    <property type="match status" value="2"/>
</dbReference>
<dbReference type="Gene3D" id="1.10.260.40">
    <property type="entry name" value="lambda repressor-like DNA-binding domains"/>
    <property type="match status" value="1"/>
</dbReference>
<dbReference type="EMBL" id="FONV01000019">
    <property type="protein sequence ID" value="SFF71677.1"/>
    <property type="molecule type" value="Genomic_DNA"/>
</dbReference>
<evidence type="ECO:0000256" key="3">
    <source>
        <dbReference type="ARBA" id="ARBA00023163"/>
    </source>
</evidence>
<dbReference type="Proteomes" id="UP000199645">
    <property type="component" value="Unassembled WGS sequence"/>
</dbReference>
<proteinExistence type="predicted"/>
<dbReference type="GO" id="GO:0003700">
    <property type="term" value="F:DNA-binding transcription factor activity"/>
    <property type="evidence" value="ECO:0007669"/>
    <property type="project" value="TreeGrafter"/>
</dbReference>
<dbReference type="STRING" id="35752.SAMN05421541_11912"/>
<evidence type="ECO:0000256" key="1">
    <source>
        <dbReference type="ARBA" id="ARBA00023015"/>
    </source>
</evidence>
<evidence type="ECO:0000313" key="6">
    <source>
        <dbReference type="EMBL" id="SFF71677.1"/>
    </source>
</evidence>
<dbReference type="InterPro" id="IPR046335">
    <property type="entry name" value="LacI/GalR-like_sensor"/>
</dbReference>
<sequence>MTKSDGSATIALIASDVGVSVTTVSKVLNGRSDVAARTRALVEASLQRHGYRRRSRRPPAVTGHVDLVFHEFDTAWCMEVIRGVEEVTSPARVELVISQLGGRHRPPRHWADDVLHRSPLGVLLVLCHPTESQRRLLIRQRIPFVVLDSDSATAASVPTVGSNNFDGGLLATRHLIDLGHRRIAVISGPSDVLCSRARVAGFRSAHDEAGLPLLPHLVRYGAFTGQAGYEHGMQLLAAPDRPTAVFAGSDTQAMGVIRAARRLGLQVPADVSIVGYDNVPMAAWAATPLTTVDQHVADMGGAAARMLLDLARGVDVPMTRVDLVTELIVRETTAPPPPLPAAAPSSAAPPQPPAPALSPAPVSPSPPPVSPSPSPSPFA</sequence>
<dbReference type="SUPFAM" id="SSF53822">
    <property type="entry name" value="Periplasmic binding protein-like I"/>
    <property type="match status" value="1"/>
</dbReference>
<dbReference type="PROSITE" id="PS50932">
    <property type="entry name" value="HTH_LACI_2"/>
    <property type="match status" value="1"/>
</dbReference>
<dbReference type="InterPro" id="IPR028082">
    <property type="entry name" value="Peripla_BP_I"/>
</dbReference>
<feature type="region of interest" description="Disordered" evidence="4">
    <location>
        <begin position="333"/>
        <end position="379"/>
    </location>
</feature>
<dbReference type="AlphaFoldDB" id="A0A1I2L2J7"/>
<accession>A0A1I2L2J7</accession>
<dbReference type="Pfam" id="PF13377">
    <property type="entry name" value="Peripla_BP_3"/>
    <property type="match status" value="1"/>
</dbReference>
<dbReference type="SUPFAM" id="SSF47413">
    <property type="entry name" value="lambda repressor-like DNA-binding domains"/>
    <property type="match status" value="1"/>
</dbReference>
<dbReference type="PANTHER" id="PTHR30146">
    <property type="entry name" value="LACI-RELATED TRANSCRIPTIONAL REPRESSOR"/>
    <property type="match status" value="1"/>
</dbReference>
<dbReference type="SMART" id="SM00354">
    <property type="entry name" value="HTH_LACI"/>
    <property type="match status" value="1"/>
</dbReference>
<evidence type="ECO:0000259" key="5">
    <source>
        <dbReference type="PROSITE" id="PS50932"/>
    </source>
</evidence>
<name>A0A1I2L2J7_9ACTN</name>
<dbReference type="InterPro" id="IPR000843">
    <property type="entry name" value="HTH_LacI"/>
</dbReference>
<dbReference type="CDD" id="cd01392">
    <property type="entry name" value="HTH_LacI"/>
    <property type="match status" value="1"/>
</dbReference>
<dbReference type="InterPro" id="IPR010982">
    <property type="entry name" value="Lambda_DNA-bd_dom_sf"/>
</dbReference>